<evidence type="ECO:0000256" key="2">
    <source>
        <dbReference type="ARBA" id="ARBA00022475"/>
    </source>
</evidence>
<feature type="non-terminal residue" evidence="9">
    <location>
        <position position="643"/>
    </location>
</feature>
<evidence type="ECO:0000256" key="7">
    <source>
        <dbReference type="SAM" id="MobiDB-lite"/>
    </source>
</evidence>
<keyword evidence="2" id="KW-1003">Cell membrane</keyword>
<feature type="region of interest" description="Disordered" evidence="7">
    <location>
        <begin position="403"/>
        <end position="432"/>
    </location>
</feature>
<dbReference type="EMBL" id="HQ141797">
    <property type="protein sequence ID" value="ADZ58513.1"/>
    <property type="molecule type" value="mRNA"/>
</dbReference>
<keyword evidence="4 8" id="KW-1133">Transmembrane helix</keyword>
<dbReference type="Pfam" id="PF06638">
    <property type="entry name" value="Strabismus"/>
    <property type="match status" value="1"/>
</dbReference>
<evidence type="ECO:0000256" key="8">
    <source>
        <dbReference type="SAM" id="Phobius"/>
    </source>
</evidence>
<evidence type="ECO:0000256" key="6">
    <source>
        <dbReference type="ARBA" id="ARBA00025718"/>
    </source>
</evidence>
<evidence type="ECO:0000256" key="3">
    <source>
        <dbReference type="ARBA" id="ARBA00022692"/>
    </source>
</evidence>
<name>F2WMR6_SCHMD</name>
<proteinExistence type="evidence at transcript level"/>
<evidence type="ECO:0000313" key="9">
    <source>
        <dbReference type="EMBL" id="ADZ58513.1"/>
    </source>
</evidence>
<feature type="compositionally biased region" description="Low complexity" evidence="7">
    <location>
        <begin position="404"/>
        <end position="431"/>
    </location>
</feature>
<dbReference type="OrthoDB" id="8887313at2759"/>
<dbReference type="OMA" id="DKSVMIQ"/>
<feature type="transmembrane region" description="Helical" evidence="8">
    <location>
        <begin position="180"/>
        <end position="203"/>
    </location>
</feature>
<organism evidence="9">
    <name type="scientific">Schmidtea mediterranea</name>
    <name type="common">Freshwater planarian flatworm</name>
    <dbReference type="NCBI Taxonomy" id="79327"/>
    <lineage>
        <taxon>Eukaryota</taxon>
        <taxon>Metazoa</taxon>
        <taxon>Spiralia</taxon>
        <taxon>Lophotrochozoa</taxon>
        <taxon>Platyhelminthes</taxon>
        <taxon>Rhabditophora</taxon>
        <taxon>Seriata</taxon>
        <taxon>Tricladida</taxon>
        <taxon>Continenticola</taxon>
        <taxon>Geoplanoidea</taxon>
        <taxon>Dugesiidae</taxon>
        <taxon>Schmidtea</taxon>
    </lineage>
</organism>
<dbReference type="InterPro" id="IPR009539">
    <property type="entry name" value="VANGL"/>
</dbReference>
<evidence type="ECO:0000256" key="4">
    <source>
        <dbReference type="ARBA" id="ARBA00022989"/>
    </source>
</evidence>
<dbReference type="PANTHER" id="PTHR20886">
    <property type="entry name" value="VANG-LIKE PROTEIN"/>
    <property type="match status" value="1"/>
</dbReference>
<feature type="transmembrane region" description="Helical" evidence="8">
    <location>
        <begin position="255"/>
        <end position="275"/>
    </location>
</feature>
<comment type="subcellular location">
    <subcellularLocation>
        <location evidence="1">Cell membrane</location>
        <topology evidence="1">Multi-pass membrane protein</topology>
    </subcellularLocation>
</comment>
<feature type="transmembrane region" description="Helical" evidence="8">
    <location>
        <begin position="287"/>
        <end position="312"/>
    </location>
</feature>
<feature type="transmembrane region" description="Helical" evidence="8">
    <location>
        <begin position="223"/>
        <end position="243"/>
    </location>
</feature>
<comment type="similarity">
    <text evidence="6">Belongs to the Vang family.</text>
</comment>
<protein>
    <submittedName>
        <fullName evidence="9">Vang-1</fullName>
    </submittedName>
</protein>
<accession>F2WMR6</accession>
<dbReference type="GO" id="GO:0005886">
    <property type="term" value="C:plasma membrane"/>
    <property type="evidence" value="ECO:0007669"/>
    <property type="project" value="UniProtKB-SubCell"/>
</dbReference>
<sequence length="643" mass="73232">MDVESIHSANSHRSHNKNIHLKNGADFSMQPYQTYDSQLYGCSNNNNYPNNAMPVYNPSFYPQNFQIQPNAFNSPPITTNFCFTGNNNQAPTSGGYIPVSVLQNNGYGDYPNIVSKPINDDFNNGEKIQVQILPQDENWGADTCTAVTSDTGGSAENIAALTGMGNHVSTKRPKFDCIRIIGNSIFIILCIISIASPIAMLVLPNIKLMEWEITNCNPACEGQLISLVSKLIILIVGTWALFFRRKQHSVTRVSLFRAFILFIAFVIVFAYWLFYSVRILDKKFKDFYGIVLFSVSLVDTLLFVHYLALVMLEVYQMQMFYYIKVTRSPDGISRFYRVGRLSIQSAAIHVLQNYVIDFPEYNYDLVQCLKRKCYKRYQARQNHGSNHNTPNDTPDKKTKYKVYNIDNEGNPGENNDNNNNNNSGNLISNQNTIKGGTGTSARLYEESEWEKKFRKRQMRLLVAVEEAFSHVHVYEGSDEVRVGNQMRNMGVLEAAETILPAIMKPLQKLLRVSRRHLSYSSGIVVTHIAQCLSYRLSPKYLVQQFSPSVTVMDSMILSNAKPNEKLNNQPKDLHLSWILICNKLLSKALDNDITFQLKPRDCHVEDLCLMCTVHKVPFFSLEEKMFNESNCRFTLHTNSETSV</sequence>
<dbReference type="AlphaFoldDB" id="F2WMR6"/>
<evidence type="ECO:0000256" key="1">
    <source>
        <dbReference type="ARBA" id="ARBA00004651"/>
    </source>
</evidence>
<reference evidence="9" key="1">
    <citation type="journal article" date="2011" name="Proc. Natl. Acad. Sci. U.S.A.">
        <title>Dishevelled is essential for neural connectivity and planar cell polarity in planarians.</title>
        <authorList>
            <person name="Almuedo-Castillo M."/>
            <person name="Salo E."/>
            <person name="Adell T."/>
        </authorList>
    </citation>
    <scope>NUCLEOTIDE SEQUENCE</scope>
</reference>
<evidence type="ECO:0000256" key="5">
    <source>
        <dbReference type="ARBA" id="ARBA00023136"/>
    </source>
</evidence>
<keyword evidence="5 8" id="KW-0472">Membrane</keyword>
<keyword evidence="3 8" id="KW-0812">Transmembrane</keyword>